<sequence>MKQRLFLLLLAATAACSTPATDQPETAAPLQPAAKPAATEAAPAQTARRFVGWYIQNAEKLPADFVLNSDAQDSTKFYAVNVPGTEDWLRAVQQSGTVSEAYLSDWRAYFRRYDDTLRLHPQNDGPAAGFDYDFLMLSQEPEENAADLQKGQFVVTRQQGRHAQVQARGPKHETYIVSLDFDLTQQADGRWLIDKISVPDNPL</sequence>
<gene>
    <name evidence="3" type="ORF">CLV45_1244</name>
</gene>
<proteinExistence type="predicted"/>
<accession>A0A2M9BPH4</accession>
<dbReference type="Proteomes" id="UP000228535">
    <property type="component" value="Unassembled WGS sequence"/>
</dbReference>
<reference evidence="3 4" key="1">
    <citation type="submission" date="2017-11" db="EMBL/GenBank/DDBJ databases">
        <title>Genomic Encyclopedia of Archaeal and Bacterial Type Strains, Phase II (KMG-II): From Individual Species to Whole Genera.</title>
        <authorList>
            <person name="Goeker M."/>
        </authorList>
    </citation>
    <scope>NUCLEOTIDE SEQUENCE [LARGE SCALE GENOMIC DNA]</scope>
    <source>
        <strain evidence="3 4">DSM 11115</strain>
    </source>
</reference>
<evidence type="ECO:0000256" key="2">
    <source>
        <dbReference type="SAM" id="SignalP"/>
    </source>
</evidence>
<feature type="chain" id="PRO_5014857583" description="DUF3828 domain-containing protein" evidence="2">
    <location>
        <begin position="23"/>
        <end position="203"/>
    </location>
</feature>
<dbReference type="PROSITE" id="PS51257">
    <property type="entry name" value="PROKAR_LIPOPROTEIN"/>
    <property type="match status" value="1"/>
</dbReference>
<keyword evidence="4" id="KW-1185">Reference proteome</keyword>
<evidence type="ECO:0000256" key="1">
    <source>
        <dbReference type="SAM" id="MobiDB-lite"/>
    </source>
</evidence>
<name>A0A2M9BPH4_9BACT</name>
<dbReference type="AlphaFoldDB" id="A0A2M9BPH4"/>
<evidence type="ECO:0008006" key="5">
    <source>
        <dbReference type="Google" id="ProtNLM"/>
    </source>
</evidence>
<feature type="region of interest" description="Disordered" evidence="1">
    <location>
        <begin position="20"/>
        <end position="41"/>
    </location>
</feature>
<dbReference type="RefSeq" id="WP_100335511.1">
    <property type="nucleotide sequence ID" value="NZ_PGFA01000001.1"/>
</dbReference>
<organism evidence="3 4">
    <name type="scientific">Hymenobacter chitinivorans DSM 11115</name>
    <dbReference type="NCBI Taxonomy" id="1121954"/>
    <lineage>
        <taxon>Bacteria</taxon>
        <taxon>Pseudomonadati</taxon>
        <taxon>Bacteroidota</taxon>
        <taxon>Cytophagia</taxon>
        <taxon>Cytophagales</taxon>
        <taxon>Hymenobacteraceae</taxon>
        <taxon>Hymenobacter</taxon>
    </lineage>
</organism>
<keyword evidence="2" id="KW-0732">Signal</keyword>
<dbReference type="EMBL" id="PGFA01000001">
    <property type="protein sequence ID" value="PJJ59822.1"/>
    <property type="molecule type" value="Genomic_DNA"/>
</dbReference>
<evidence type="ECO:0000313" key="4">
    <source>
        <dbReference type="Proteomes" id="UP000228535"/>
    </source>
</evidence>
<evidence type="ECO:0000313" key="3">
    <source>
        <dbReference type="EMBL" id="PJJ59822.1"/>
    </source>
</evidence>
<feature type="signal peptide" evidence="2">
    <location>
        <begin position="1"/>
        <end position="22"/>
    </location>
</feature>
<comment type="caution">
    <text evidence="3">The sequence shown here is derived from an EMBL/GenBank/DDBJ whole genome shotgun (WGS) entry which is preliminary data.</text>
</comment>
<dbReference type="OrthoDB" id="648623at2"/>
<protein>
    <recommendedName>
        <fullName evidence="5">DUF3828 domain-containing protein</fullName>
    </recommendedName>
</protein>